<dbReference type="Pfam" id="PF02706">
    <property type="entry name" value="Wzz"/>
    <property type="match status" value="1"/>
</dbReference>
<protein>
    <recommendedName>
        <fullName evidence="8">Polysaccharide chain length determinant N-terminal domain-containing protein</fullName>
    </recommendedName>
</protein>
<keyword evidence="4 7" id="KW-1133">Transmembrane helix</keyword>
<dbReference type="Proteomes" id="UP000628854">
    <property type="component" value="Unassembled WGS sequence"/>
</dbReference>
<evidence type="ECO:0000313" key="10">
    <source>
        <dbReference type="Proteomes" id="UP000628854"/>
    </source>
</evidence>
<dbReference type="PANTHER" id="PTHR32309:SF13">
    <property type="entry name" value="FERRIC ENTEROBACTIN TRANSPORT PROTEIN FEPE"/>
    <property type="match status" value="1"/>
</dbReference>
<keyword evidence="2" id="KW-1003">Cell membrane</keyword>
<evidence type="ECO:0000256" key="6">
    <source>
        <dbReference type="SAM" id="Coils"/>
    </source>
</evidence>
<feature type="transmembrane region" description="Helical" evidence="7">
    <location>
        <begin position="459"/>
        <end position="481"/>
    </location>
</feature>
<evidence type="ECO:0000256" key="2">
    <source>
        <dbReference type="ARBA" id="ARBA00022475"/>
    </source>
</evidence>
<dbReference type="EMBL" id="BMKF01000003">
    <property type="protein sequence ID" value="GGB80510.1"/>
    <property type="molecule type" value="Genomic_DNA"/>
</dbReference>
<keyword evidence="5 7" id="KW-0472">Membrane</keyword>
<proteinExistence type="predicted"/>
<accession>A0ABQ1JY82</accession>
<dbReference type="InterPro" id="IPR003856">
    <property type="entry name" value="LPS_length_determ_N"/>
</dbReference>
<evidence type="ECO:0000256" key="4">
    <source>
        <dbReference type="ARBA" id="ARBA00022989"/>
    </source>
</evidence>
<gene>
    <name evidence="9" type="ORF">GCM10011503_31590</name>
</gene>
<evidence type="ECO:0000256" key="5">
    <source>
        <dbReference type="ARBA" id="ARBA00023136"/>
    </source>
</evidence>
<reference evidence="10" key="1">
    <citation type="journal article" date="2019" name="Int. J. Syst. Evol. Microbiol.">
        <title>The Global Catalogue of Microorganisms (GCM) 10K type strain sequencing project: providing services to taxonomists for standard genome sequencing and annotation.</title>
        <authorList>
            <consortium name="The Broad Institute Genomics Platform"/>
            <consortium name="The Broad Institute Genome Sequencing Center for Infectious Disease"/>
            <person name="Wu L."/>
            <person name="Ma J."/>
        </authorList>
    </citation>
    <scope>NUCLEOTIDE SEQUENCE [LARGE SCALE GENOMIC DNA]</scope>
    <source>
        <strain evidence="10">CGMCC 1.15928</strain>
    </source>
</reference>
<name>A0ABQ1JY82_9PROT</name>
<keyword evidence="10" id="KW-1185">Reference proteome</keyword>
<evidence type="ECO:0000313" key="9">
    <source>
        <dbReference type="EMBL" id="GGB80510.1"/>
    </source>
</evidence>
<evidence type="ECO:0000256" key="7">
    <source>
        <dbReference type="SAM" id="Phobius"/>
    </source>
</evidence>
<comment type="caution">
    <text evidence="9">The sequence shown here is derived from an EMBL/GenBank/DDBJ whole genome shotgun (WGS) entry which is preliminary data.</text>
</comment>
<dbReference type="RefSeq" id="WP_158084686.1">
    <property type="nucleotide sequence ID" value="NZ_BMKF01000003.1"/>
</dbReference>
<feature type="domain" description="Polysaccharide chain length determinant N-terminal" evidence="8">
    <location>
        <begin position="31"/>
        <end position="120"/>
    </location>
</feature>
<comment type="subcellular location">
    <subcellularLocation>
        <location evidence="1">Cell membrane</location>
        <topology evidence="1">Multi-pass membrane protein</topology>
    </subcellularLocation>
</comment>
<feature type="transmembrane region" description="Helical" evidence="7">
    <location>
        <begin position="40"/>
        <end position="58"/>
    </location>
</feature>
<evidence type="ECO:0000259" key="8">
    <source>
        <dbReference type="Pfam" id="PF02706"/>
    </source>
</evidence>
<organism evidence="9 10">
    <name type="scientific">Henriciella pelagia</name>
    <dbReference type="NCBI Taxonomy" id="1977912"/>
    <lineage>
        <taxon>Bacteria</taxon>
        <taxon>Pseudomonadati</taxon>
        <taxon>Pseudomonadota</taxon>
        <taxon>Alphaproteobacteria</taxon>
        <taxon>Hyphomonadales</taxon>
        <taxon>Hyphomonadaceae</taxon>
        <taxon>Henriciella</taxon>
    </lineage>
</organism>
<keyword evidence="3 7" id="KW-0812">Transmembrane</keyword>
<feature type="coiled-coil region" evidence="6">
    <location>
        <begin position="357"/>
        <end position="398"/>
    </location>
</feature>
<dbReference type="PANTHER" id="PTHR32309">
    <property type="entry name" value="TYROSINE-PROTEIN KINASE"/>
    <property type="match status" value="1"/>
</dbReference>
<sequence length="506" mass="56228">MSNSDDWGTGHASRTDQTGVRLRPRIGPLDVLVRLWRAKWLMILVFLPIFLLGLLAAFQMPTEYEARSRLYVRLGDESVFRPRVGSALGEGQPLAPDTEQLLLAELEVLQSPVVAERALEKFPLQRIFPKLVTAMEKEMEKEPADLHDAIAEETFQKAIAALQKRFKAGAAPKTPVIAASIEHEDAEVSAELLNAMIGAYLDYRQEVFAGSGSDSLRDQRKKFEGQLLDVESDIRAFLRSNNIGDFESERATAQQLYATISGELLTNQSRASAVEGQLDTYNRQLATIEPQQDMYVEDSSASQLMQLKIEREDLLSRYTADSRAVQAIDTRIAQLEDYLNSRDGLAGTTRRGPNPVYQQIEQAAANLEAERQSLALQEAELQRQLNRVEARLAWLNDLTPEWQELQRRKALMEANVENFSVREIQENALAEISVESADSVRVLEPARVPVKGSSLKMPIAALAFLFAGFTALMMGLLSALMRRGFPTAASVERTTGLPVIAAVGKA</sequence>
<keyword evidence="6" id="KW-0175">Coiled coil</keyword>
<dbReference type="InterPro" id="IPR050445">
    <property type="entry name" value="Bact_polysacc_biosynth/exp"/>
</dbReference>
<evidence type="ECO:0000256" key="3">
    <source>
        <dbReference type="ARBA" id="ARBA00022692"/>
    </source>
</evidence>
<evidence type="ECO:0000256" key="1">
    <source>
        <dbReference type="ARBA" id="ARBA00004651"/>
    </source>
</evidence>